<dbReference type="Bgee" id="ENSCPOG00000036368">
    <property type="expression patterns" value="Expressed in hypothalamus and 13 other cell types or tissues"/>
</dbReference>
<feature type="region of interest" description="Disordered" evidence="13">
    <location>
        <begin position="82"/>
        <end position="131"/>
    </location>
</feature>
<dbReference type="GO" id="GO:0005912">
    <property type="term" value="C:adherens junction"/>
    <property type="evidence" value="ECO:0007669"/>
    <property type="project" value="Ensembl"/>
</dbReference>
<feature type="chain" id="PRO_5011717597" description="CD99 antigen-like protein 2" evidence="15">
    <location>
        <begin position="26"/>
        <end position="208"/>
    </location>
</feature>
<comment type="similarity">
    <text evidence="2">Belongs to the CD99 family.</text>
</comment>
<reference evidence="16" key="3">
    <citation type="submission" date="2025-09" db="UniProtKB">
        <authorList>
            <consortium name="Ensembl"/>
        </authorList>
    </citation>
    <scope>IDENTIFICATION</scope>
    <source>
        <strain evidence="16">2N</strain>
    </source>
</reference>
<evidence type="ECO:0000256" key="9">
    <source>
        <dbReference type="ARBA" id="ARBA00023136"/>
    </source>
</evidence>
<dbReference type="GO" id="GO:0007155">
    <property type="term" value="P:cell adhesion"/>
    <property type="evidence" value="ECO:0007669"/>
    <property type="project" value="UniProtKB-KW"/>
</dbReference>
<feature type="transmembrane region" description="Helical" evidence="14">
    <location>
        <begin position="139"/>
        <end position="160"/>
    </location>
</feature>
<dbReference type="Ensembl" id="ENSCPOT00000037271.1">
    <property type="protein sequence ID" value="ENSCPOP00000023524.1"/>
    <property type="gene ID" value="ENSCPOG00000036368.1"/>
</dbReference>
<protein>
    <recommendedName>
        <fullName evidence="11">CD99 antigen-like protein 2</fullName>
    </recommendedName>
</protein>
<gene>
    <name evidence="16" type="primary">CD99L2</name>
</gene>
<dbReference type="EMBL" id="AAKN02056306">
    <property type="status" value="NOT_ANNOTATED_CDS"/>
    <property type="molecule type" value="Genomic_DNA"/>
</dbReference>
<dbReference type="InterPro" id="IPR022078">
    <property type="entry name" value="CD99L2"/>
</dbReference>
<evidence type="ECO:0000313" key="17">
    <source>
        <dbReference type="Proteomes" id="UP000005447"/>
    </source>
</evidence>
<dbReference type="PANTHER" id="PTHR15076">
    <property type="entry name" value="CD99/MIC2 PROTEIN RELATED"/>
    <property type="match status" value="1"/>
</dbReference>
<evidence type="ECO:0000256" key="3">
    <source>
        <dbReference type="ARBA" id="ARBA00022475"/>
    </source>
</evidence>
<keyword evidence="7" id="KW-0965">Cell junction</keyword>
<dbReference type="GO" id="GO:2000391">
    <property type="term" value="P:positive regulation of neutrophil extravasation"/>
    <property type="evidence" value="ECO:0007669"/>
    <property type="project" value="Ensembl"/>
</dbReference>
<dbReference type="FunCoup" id="A0A286XDN1">
    <property type="interactions" value="504"/>
</dbReference>
<reference evidence="17" key="1">
    <citation type="journal article" date="2011" name="Nature">
        <title>A high-resolution map of human evolutionary constraint using 29 mammals.</title>
        <authorList>
            <person name="Lindblad-Toh K."/>
            <person name="Garber M."/>
            <person name="Zuk O."/>
            <person name="Lin M.F."/>
            <person name="Parker B.J."/>
            <person name="Washietl S."/>
            <person name="Kheradpour P."/>
            <person name="Ernst J."/>
            <person name="Jordan G."/>
            <person name="Mauceli E."/>
            <person name="Ward L.D."/>
            <person name="Lowe C.B."/>
            <person name="Holloway A.K."/>
            <person name="Clamp M."/>
            <person name="Gnerre S."/>
            <person name="Alfoldi J."/>
            <person name="Beal K."/>
            <person name="Chang J."/>
            <person name="Clawson H."/>
            <person name="Cuff J."/>
            <person name="Di Palma F."/>
            <person name="Fitzgerald S."/>
            <person name="Flicek P."/>
            <person name="Guttman M."/>
            <person name="Hubisz M.J."/>
            <person name="Jaffe D.B."/>
            <person name="Jungreis I."/>
            <person name="Kent W.J."/>
            <person name="Kostka D."/>
            <person name="Lara M."/>
            <person name="Martins A.L."/>
            <person name="Massingham T."/>
            <person name="Moltke I."/>
            <person name="Raney B.J."/>
            <person name="Rasmussen M.D."/>
            <person name="Robinson J."/>
            <person name="Stark A."/>
            <person name="Vilella A.J."/>
            <person name="Wen J."/>
            <person name="Xie X."/>
            <person name="Zody M.C."/>
            <person name="Baldwin J."/>
            <person name="Bloom T."/>
            <person name="Chin C.W."/>
            <person name="Heiman D."/>
            <person name="Nicol R."/>
            <person name="Nusbaum C."/>
            <person name="Young S."/>
            <person name="Wilkinson J."/>
            <person name="Worley K.C."/>
            <person name="Kovar C.L."/>
            <person name="Muzny D.M."/>
            <person name="Gibbs R.A."/>
            <person name="Cree A."/>
            <person name="Dihn H.H."/>
            <person name="Fowler G."/>
            <person name="Jhangiani S."/>
            <person name="Joshi V."/>
            <person name="Lee S."/>
            <person name="Lewis L.R."/>
            <person name="Nazareth L.V."/>
            <person name="Okwuonu G."/>
            <person name="Santibanez J."/>
            <person name="Warren W.C."/>
            <person name="Mardis E.R."/>
            <person name="Weinstock G.M."/>
            <person name="Wilson R.K."/>
            <person name="Delehaunty K."/>
            <person name="Dooling D."/>
            <person name="Fronik C."/>
            <person name="Fulton L."/>
            <person name="Fulton B."/>
            <person name="Graves T."/>
            <person name="Minx P."/>
            <person name="Sodergren E."/>
            <person name="Birney E."/>
            <person name="Margulies E.H."/>
            <person name="Herrero J."/>
            <person name="Green E.D."/>
            <person name="Haussler D."/>
            <person name="Siepel A."/>
            <person name="Goldman N."/>
            <person name="Pollard K.S."/>
            <person name="Pedersen J.S."/>
            <person name="Lander E.S."/>
            <person name="Kellis M."/>
        </authorList>
    </citation>
    <scope>NUCLEOTIDE SEQUENCE [LARGE SCALE GENOMIC DNA]</scope>
    <source>
        <strain evidence="17">2N</strain>
    </source>
</reference>
<dbReference type="GO" id="GO:2000409">
    <property type="term" value="P:positive regulation of T cell extravasation"/>
    <property type="evidence" value="ECO:0007669"/>
    <property type="project" value="Ensembl"/>
</dbReference>
<evidence type="ECO:0000256" key="14">
    <source>
        <dbReference type="SAM" id="Phobius"/>
    </source>
</evidence>
<keyword evidence="4 14" id="KW-0812">Transmembrane</keyword>
<evidence type="ECO:0000256" key="15">
    <source>
        <dbReference type="SAM" id="SignalP"/>
    </source>
</evidence>
<evidence type="ECO:0000256" key="12">
    <source>
        <dbReference type="ARBA" id="ARBA00045822"/>
    </source>
</evidence>
<reference evidence="16" key="2">
    <citation type="submission" date="2025-08" db="UniProtKB">
        <authorList>
            <consortium name="Ensembl"/>
        </authorList>
    </citation>
    <scope>IDENTIFICATION</scope>
    <source>
        <strain evidence="16">2N</strain>
    </source>
</reference>
<dbReference type="OrthoDB" id="8961553at2759"/>
<evidence type="ECO:0000313" key="16">
    <source>
        <dbReference type="Ensembl" id="ENSCPOP00000023524.1"/>
    </source>
</evidence>
<sequence>MVVWRPALLICVAFSLATLVHRGAGDKNDVLSLEYALPESSSVKQRWDHLTTTTTRRPGTIRAPVIPADDDFSLYDALDDRNDLDGGQKKPSAGGGGGFSDKDLKDILENDGYRPDKGDDGRGVSDNSGSGMTVETGTIAGMASALAMALIGAVSSYISYQQKKFCFSIQHGLNSDYERGQNLEAVVCQEPKVEYSALQSQAAEPPCI</sequence>
<evidence type="ECO:0000256" key="6">
    <source>
        <dbReference type="ARBA" id="ARBA00022889"/>
    </source>
</evidence>
<evidence type="ECO:0000256" key="1">
    <source>
        <dbReference type="ARBA" id="ARBA00004282"/>
    </source>
</evidence>
<keyword evidence="3" id="KW-1003">Cell membrane</keyword>
<dbReference type="AlphaFoldDB" id="A0A286XDN1"/>
<comment type="function">
    <text evidence="12">Plays a role in a late step of leukocyte extravasation helping cells to overcome the endothelial basement membrane. Acts at the same site as, but independently of, PECAM1. Homophilic adhesion molecule, but these interactions may not be required for cell aggregation.</text>
</comment>
<dbReference type="InParanoid" id="A0A286XDN1"/>
<keyword evidence="6" id="KW-0130">Cell adhesion</keyword>
<dbReference type="GO" id="GO:0009986">
    <property type="term" value="C:cell surface"/>
    <property type="evidence" value="ECO:0007669"/>
    <property type="project" value="Ensembl"/>
</dbReference>
<dbReference type="VEuPathDB" id="HostDB:ENSCPOG00000036368"/>
<feature type="signal peptide" evidence="15">
    <location>
        <begin position="1"/>
        <end position="25"/>
    </location>
</feature>
<dbReference type="Pfam" id="PF12301">
    <property type="entry name" value="CD99L2"/>
    <property type="match status" value="1"/>
</dbReference>
<evidence type="ECO:0000256" key="5">
    <source>
        <dbReference type="ARBA" id="ARBA00022729"/>
    </source>
</evidence>
<dbReference type="GO" id="GO:0005886">
    <property type="term" value="C:plasma membrane"/>
    <property type="evidence" value="ECO:0007669"/>
    <property type="project" value="UniProtKB-SubCell"/>
</dbReference>
<dbReference type="GO" id="GO:0050904">
    <property type="term" value="P:diapedesis"/>
    <property type="evidence" value="ECO:0007669"/>
    <property type="project" value="Ensembl"/>
</dbReference>
<dbReference type="Proteomes" id="UP000005447">
    <property type="component" value="Unassembled WGS sequence"/>
</dbReference>
<dbReference type="PANTHER" id="PTHR15076:SF12">
    <property type="entry name" value="CD99 ANTIGEN-LIKE PROTEIN 2"/>
    <property type="match status" value="1"/>
</dbReference>
<dbReference type="EMBL" id="AAKN02056307">
    <property type="status" value="NOT_ANNOTATED_CDS"/>
    <property type="molecule type" value="Genomic_DNA"/>
</dbReference>
<dbReference type="STRING" id="10141.ENSCPOP00000023524"/>
<keyword evidence="9 14" id="KW-0472">Membrane</keyword>
<feature type="compositionally biased region" description="Basic and acidic residues" evidence="13">
    <location>
        <begin position="100"/>
        <end position="123"/>
    </location>
</feature>
<evidence type="ECO:0000256" key="11">
    <source>
        <dbReference type="ARBA" id="ARBA00040427"/>
    </source>
</evidence>
<dbReference type="OMA" id="KPDNSFW"/>
<keyword evidence="17" id="KW-1185">Reference proteome</keyword>
<evidence type="ECO:0000256" key="13">
    <source>
        <dbReference type="SAM" id="MobiDB-lite"/>
    </source>
</evidence>
<accession>A0A286XDN1</accession>
<proteinExistence type="inferred from homology"/>
<dbReference type="GeneTree" id="ENSGT00940000154344"/>
<evidence type="ECO:0000256" key="2">
    <source>
        <dbReference type="ARBA" id="ARBA00008763"/>
    </source>
</evidence>
<evidence type="ECO:0000256" key="4">
    <source>
        <dbReference type="ARBA" id="ARBA00022692"/>
    </source>
</evidence>
<evidence type="ECO:0000256" key="7">
    <source>
        <dbReference type="ARBA" id="ARBA00022949"/>
    </source>
</evidence>
<comment type="subcellular location">
    <subcellularLocation>
        <location evidence="1">Cell junction</location>
    </subcellularLocation>
    <subcellularLocation>
        <location evidence="10">Cell membrane</location>
        <topology evidence="10">Single-pass type I membrane protein</topology>
        <orientation evidence="10">Extracellular side</orientation>
    </subcellularLocation>
</comment>
<keyword evidence="8 14" id="KW-1133">Transmembrane helix</keyword>
<keyword evidence="5 15" id="KW-0732">Signal</keyword>
<name>A0A286XDN1_CAVPO</name>
<evidence type="ECO:0000256" key="8">
    <source>
        <dbReference type="ARBA" id="ARBA00022989"/>
    </source>
</evidence>
<evidence type="ECO:0000256" key="10">
    <source>
        <dbReference type="ARBA" id="ARBA00037814"/>
    </source>
</evidence>
<organism evidence="16 17">
    <name type="scientific">Cavia porcellus</name>
    <name type="common">Guinea pig</name>
    <dbReference type="NCBI Taxonomy" id="10141"/>
    <lineage>
        <taxon>Eukaryota</taxon>
        <taxon>Metazoa</taxon>
        <taxon>Chordata</taxon>
        <taxon>Craniata</taxon>
        <taxon>Vertebrata</taxon>
        <taxon>Euteleostomi</taxon>
        <taxon>Mammalia</taxon>
        <taxon>Eutheria</taxon>
        <taxon>Euarchontoglires</taxon>
        <taxon>Glires</taxon>
        <taxon>Rodentia</taxon>
        <taxon>Hystricomorpha</taxon>
        <taxon>Caviidae</taxon>
        <taxon>Cavia</taxon>
    </lineage>
</organism>